<feature type="region of interest" description="Disordered" evidence="1">
    <location>
        <begin position="373"/>
        <end position="393"/>
    </location>
</feature>
<protein>
    <recommendedName>
        <fullName evidence="4">DUF223 domain-containing protein</fullName>
    </recommendedName>
</protein>
<dbReference type="CDD" id="cd04480">
    <property type="entry name" value="RPA1_DBD_A_like"/>
    <property type="match status" value="1"/>
</dbReference>
<feature type="region of interest" description="Disordered" evidence="1">
    <location>
        <begin position="439"/>
        <end position="489"/>
    </location>
</feature>
<dbReference type="EnsemblPlants" id="ORUFI07G25010.2">
    <property type="protein sequence ID" value="ORUFI07G25010.2"/>
    <property type="gene ID" value="ORUFI07G25010"/>
</dbReference>
<keyword evidence="3" id="KW-1185">Reference proteome</keyword>
<evidence type="ECO:0000313" key="2">
    <source>
        <dbReference type="EnsemblPlants" id="ORUFI07G25010.2"/>
    </source>
</evidence>
<evidence type="ECO:0008006" key="4">
    <source>
        <dbReference type="Google" id="ProtNLM"/>
    </source>
</evidence>
<dbReference type="CDD" id="cd04481">
    <property type="entry name" value="RPA1_DBD_B_like"/>
    <property type="match status" value="1"/>
</dbReference>
<dbReference type="SUPFAM" id="SSF50249">
    <property type="entry name" value="Nucleic acid-binding proteins"/>
    <property type="match status" value="2"/>
</dbReference>
<evidence type="ECO:0000256" key="1">
    <source>
        <dbReference type="SAM" id="MobiDB-lite"/>
    </source>
</evidence>
<dbReference type="STRING" id="4529.A0A0E0QBV2"/>
<reference evidence="3" key="1">
    <citation type="submission" date="2013-06" db="EMBL/GenBank/DDBJ databases">
        <authorList>
            <person name="Zhao Q."/>
        </authorList>
    </citation>
    <scope>NUCLEOTIDE SEQUENCE</scope>
    <source>
        <strain evidence="3">cv. W1943</strain>
    </source>
</reference>
<proteinExistence type="predicted"/>
<dbReference type="AlphaFoldDB" id="A0A0E0QBV2"/>
<dbReference type="PANTHER" id="PTHR47165:SF4">
    <property type="entry name" value="OS03G0429900 PROTEIN"/>
    <property type="match status" value="1"/>
</dbReference>
<dbReference type="Gene3D" id="2.40.50.140">
    <property type="entry name" value="Nucleic acid-binding proteins"/>
    <property type="match status" value="2"/>
</dbReference>
<dbReference type="PANTHER" id="PTHR47165">
    <property type="entry name" value="OS03G0429900 PROTEIN"/>
    <property type="match status" value="1"/>
</dbReference>
<organism evidence="2 3">
    <name type="scientific">Oryza rufipogon</name>
    <name type="common">Brownbeard rice</name>
    <name type="synonym">Asian wild rice</name>
    <dbReference type="NCBI Taxonomy" id="4529"/>
    <lineage>
        <taxon>Eukaryota</taxon>
        <taxon>Viridiplantae</taxon>
        <taxon>Streptophyta</taxon>
        <taxon>Embryophyta</taxon>
        <taxon>Tracheophyta</taxon>
        <taxon>Spermatophyta</taxon>
        <taxon>Magnoliopsida</taxon>
        <taxon>Liliopsida</taxon>
        <taxon>Poales</taxon>
        <taxon>Poaceae</taxon>
        <taxon>BOP clade</taxon>
        <taxon>Oryzoideae</taxon>
        <taxon>Oryzeae</taxon>
        <taxon>Oryzinae</taxon>
        <taxon>Oryza</taxon>
    </lineage>
</organism>
<dbReference type="OMA" id="VCCNRIN"/>
<dbReference type="eggNOG" id="KOG0987">
    <property type="taxonomic scope" value="Eukaryota"/>
</dbReference>
<evidence type="ECO:0000313" key="3">
    <source>
        <dbReference type="Proteomes" id="UP000008022"/>
    </source>
</evidence>
<dbReference type="Gramene" id="ORUFI07G25010.2">
    <property type="protein sequence ID" value="ORUFI07G25010.2"/>
    <property type="gene ID" value="ORUFI07G25010"/>
</dbReference>
<reference evidence="2" key="2">
    <citation type="submission" date="2015-06" db="UniProtKB">
        <authorList>
            <consortium name="EnsemblPlants"/>
        </authorList>
    </citation>
    <scope>IDENTIFICATION</scope>
</reference>
<name>A0A0E0QBV2_ORYRU</name>
<feature type="compositionally biased region" description="Polar residues" evidence="1">
    <location>
        <begin position="467"/>
        <end position="478"/>
    </location>
</feature>
<dbReference type="Proteomes" id="UP000008022">
    <property type="component" value="Unassembled WGS sequence"/>
</dbReference>
<accession>A0A0E0QBV2</accession>
<sequence>MGSATKLKQINLGQQNLKVFGLLIRLWDAKNMASASTPTIFSIDGVILDEEGTMMQFTIPKKLENEFRPSLTLGCVYMFVDVNTADIKNKKYIYHHQKYMLQFKSSTKVHHLESRGSSIPNYGFEFCPFDQIPSKSRISKPLIDLIGVISHVGPYDYAGKTSSKKNRKLKIRNKDEQEQGIVLWGEYGESFDEAFVLQKSTDHKIVVAILAGLTAGTYLGKTEATSSLATQIYFDSDITEIVEYQSRYKLPLTIKDESGNESGTLDAVAFYNVAEDLVEVNATQATQNLKIDATEHAIALDTAIGKTRLFHIAMNTKYSSHFTINYVLKKSYPVENENTSLMLPTLENTKVAKESATKQLATDEGLTTMEHYSKEDQHPTTPPSLQPPETTLDNNTVNQIIPSAKRALQFEKELHIDQPSPAIANTIQVATNQLYHPQQVDLSKEKQPSTEFSPGQNSKRHKKVMEASTNGEENQLQQPKIADQQPSGHKEQVQLIHTNYLQAVSKIIASKSTAISITLQGKSSTDDLSKLQPTQAHVVNYMKNKLPHMHIILDGENVKNNEIYNLQFPTVSSSQYYYLPTVCCNRINKTLWDHLYIC</sequence>
<dbReference type="InterPro" id="IPR012340">
    <property type="entry name" value="NA-bd_OB-fold"/>
</dbReference>